<dbReference type="Pfam" id="PF03302">
    <property type="entry name" value="VSP"/>
    <property type="match status" value="1"/>
</dbReference>
<dbReference type="SMART" id="SM00261">
    <property type="entry name" value="FU"/>
    <property type="match status" value="4"/>
</dbReference>
<accession>E1F9I2</accession>
<dbReference type="EMBL" id="ACVC01000581">
    <property type="protein sequence ID" value="EFO60884.1"/>
    <property type="molecule type" value="Genomic_DNA"/>
</dbReference>
<dbReference type="SUPFAM" id="SSF57184">
    <property type="entry name" value="Growth factor receptor domain"/>
    <property type="match status" value="3"/>
</dbReference>
<dbReference type="OMA" id="DACTECI"/>
<dbReference type="OrthoDB" id="300641at2759"/>
<dbReference type="PANTHER" id="PTHR23275">
    <property type="entry name" value="CABRIOLET.-RELATED"/>
    <property type="match status" value="1"/>
</dbReference>
<dbReference type="InterPro" id="IPR009030">
    <property type="entry name" value="Growth_fac_rcpt_cys_sf"/>
</dbReference>
<proteinExistence type="predicted"/>
<evidence type="ECO:0000313" key="1">
    <source>
        <dbReference type="EMBL" id="EFO60884.1"/>
    </source>
</evidence>
<dbReference type="AlphaFoldDB" id="E1F9I2"/>
<dbReference type="VEuPathDB" id="GiardiaDB:GLP15_4087"/>
<dbReference type="InterPro" id="IPR052798">
    <property type="entry name" value="Giardia_VSA"/>
</dbReference>
<gene>
    <name evidence="1" type="ORF">GLP15_4087</name>
</gene>
<organism evidence="1 2">
    <name type="scientific">Giardia intestinalis (strain P15)</name>
    <name type="common">Giardia lamblia</name>
    <dbReference type="NCBI Taxonomy" id="658858"/>
    <lineage>
        <taxon>Eukaryota</taxon>
        <taxon>Metamonada</taxon>
        <taxon>Diplomonadida</taxon>
        <taxon>Hexamitidae</taxon>
        <taxon>Giardiinae</taxon>
        <taxon>Giardia</taxon>
    </lineage>
</organism>
<dbReference type="PANTHER" id="PTHR23275:SF100">
    <property type="entry name" value="EGF-LIKE DOMAIN-CONTAINING PROTEIN"/>
    <property type="match status" value="1"/>
</dbReference>
<evidence type="ECO:0000313" key="2">
    <source>
        <dbReference type="Proteomes" id="UP000008974"/>
    </source>
</evidence>
<reference evidence="1 2" key="1">
    <citation type="journal article" date="2010" name="BMC Genomics">
        <title>Genome analysis and comparative genomics of a Giardia intestinalis assemblage E isolate.</title>
        <authorList>
            <person name="Jerlstrom-Hultqvist J."/>
            <person name="Franzen O."/>
            <person name="Ankarklev J."/>
            <person name="Xu F."/>
            <person name="Nohynkova E."/>
            <person name="Andersson J.O."/>
            <person name="Svard S.G."/>
            <person name="Andersson B."/>
        </authorList>
    </citation>
    <scope>NUCLEOTIDE SEQUENCE [LARGE SCALE GENOMIC DNA]</scope>
    <source>
        <strain evidence="1 2">P15</strain>
    </source>
</reference>
<comment type="caution">
    <text evidence="1">The sequence shown here is derived from an EMBL/GenBank/DDBJ whole genome shotgun (WGS) entry which is preliminary data.</text>
</comment>
<name>E1F9I2_GIAIA</name>
<protein>
    <submittedName>
        <fullName evidence="1">VSP with INR</fullName>
    </submittedName>
</protein>
<sequence>MLVVLLLICINVLAKYSGRETCEPATGVCDGSLSKAGCATCTAAGSDQTCLSCTTSSHKIRPDEKGCIAACPEGVSTDVDGFCECKNGYQPSASGETCELDACNTPNCKACDNPKTDREVCTECNDGNYLTPTSQCVPDCTVISGYYGDADKKCKKCHDACTECIGAASNQCSACPAGMMLQYTNTNTPAYGGTCVDQCSVSATTEGCAECGARIGGTDYCSKCKGGQVSVDGVCAANTKRNVICTTLSDGVCSACTEGYFLFAGGCYKTGQQPGKQVCSNAVGGKCTKCASGIDVVDGDCSTRKCHESCETCTTANDPNACTTCNTGYYKPQKCWDKVQSVFRGARRVQAVHSVICQCVHVP</sequence>
<dbReference type="InterPro" id="IPR005127">
    <property type="entry name" value="Giardia_VSP"/>
</dbReference>
<dbReference type="Proteomes" id="UP000008974">
    <property type="component" value="Unassembled WGS sequence"/>
</dbReference>
<dbReference type="Gene3D" id="2.10.220.10">
    <property type="entry name" value="Hormone Receptor, Insulin-like Growth Factor Receptor 1, Chain A, domain 2"/>
    <property type="match status" value="1"/>
</dbReference>
<dbReference type="InterPro" id="IPR006212">
    <property type="entry name" value="Furin_repeat"/>
</dbReference>